<keyword evidence="6 7" id="KW-0472">Membrane</keyword>
<evidence type="ECO:0000313" key="10">
    <source>
        <dbReference type="Proteomes" id="UP000095185"/>
    </source>
</evidence>
<reference evidence="9" key="1">
    <citation type="submission" date="2016-09" db="EMBL/GenBank/DDBJ databases">
        <title>Genome sequence of Chlorobaculum limnaeum.</title>
        <authorList>
            <person name="Liu Z."/>
            <person name="Tank M."/>
            <person name="Bryant D.A."/>
        </authorList>
    </citation>
    <scope>NUCLEOTIDE SEQUENCE [LARGE SCALE GENOMIC DNA]</scope>
    <source>
        <strain evidence="9">DSM 1677</strain>
    </source>
</reference>
<gene>
    <name evidence="9" type="ORF">BIU88_11260</name>
</gene>
<feature type="transmembrane region" description="Helical" evidence="7">
    <location>
        <begin position="253"/>
        <end position="271"/>
    </location>
</feature>
<keyword evidence="5" id="KW-0560">Oxidoreductase</keyword>
<evidence type="ECO:0000256" key="4">
    <source>
        <dbReference type="ARBA" id="ARBA00022989"/>
    </source>
</evidence>
<keyword evidence="10" id="KW-1185">Reference proteome</keyword>
<dbReference type="Pfam" id="PF02665">
    <property type="entry name" value="Nitrate_red_gam"/>
    <property type="match status" value="1"/>
</dbReference>
<dbReference type="Gene3D" id="1.20.950.20">
    <property type="entry name" value="Transmembrane di-heme cytochromes, Chain C"/>
    <property type="match status" value="1"/>
</dbReference>
<comment type="subcellular location">
    <subcellularLocation>
        <location evidence="1">Cell membrane</location>
        <topology evidence="1">Multi-pass membrane protein</topology>
    </subcellularLocation>
</comment>
<dbReference type="RefSeq" id="WP_069810849.1">
    <property type="nucleotide sequence ID" value="NZ_CP017305.1"/>
</dbReference>
<dbReference type="AlphaFoldDB" id="A0A1D8D8U3"/>
<feature type="transmembrane region" description="Helical" evidence="7">
    <location>
        <begin position="30"/>
        <end position="52"/>
    </location>
</feature>
<dbReference type="SUPFAM" id="SSF103501">
    <property type="entry name" value="Respiratory nitrate reductase 1 gamma chain"/>
    <property type="match status" value="1"/>
</dbReference>
<accession>A0A1D8D8U3</accession>
<evidence type="ECO:0000256" key="7">
    <source>
        <dbReference type="SAM" id="Phobius"/>
    </source>
</evidence>
<evidence type="ECO:0000256" key="3">
    <source>
        <dbReference type="ARBA" id="ARBA00022692"/>
    </source>
</evidence>
<keyword evidence="4 7" id="KW-1133">Transmembrane helix</keyword>
<dbReference type="KEGG" id="clz:BIU88_11260"/>
<protein>
    <submittedName>
        <fullName evidence="9">Menaquinol oxidoreductase</fullName>
    </submittedName>
</protein>
<feature type="transmembrane region" description="Helical" evidence="7">
    <location>
        <begin position="209"/>
        <end position="226"/>
    </location>
</feature>
<feature type="transmembrane region" description="Helical" evidence="7">
    <location>
        <begin position="165"/>
        <end position="189"/>
    </location>
</feature>
<dbReference type="GO" id="GO:0005886">
    <property type="term" value="C:plasma membrane"/>
    <property type="evidence" value="ECO:0007669"/>
    <property type="project" value="UniProtKB-SubCell"/>
</dbReference>
<dbReference type="InterPro" id="IPR047660">
    <property type="entry name" value="DsrM"/>
</dbReference>
<keyword evidence="3 7" id="KW-0812">Transmembrane</keyword>
<organism evidence="9 10">
    <name type="scientific">Chlorobaculum limnaeum</name>
    <dbReference type="NCBI Taxonomy" id="274537"/>
    <lineage>
        <taxon>Bacteria</taxon>
        <taxon>Pseudomonadati</taxon>
        <taxon>Chlorobiota</taxon>
        <taxon>Chlorobiia</taxon>
        <taxon>Chlorobiales</taxon>
        <taxon>Chlorobiaceae</taxon>
        <taxon>Chlorobaculum</taxon>
    </lineage>
</organism>
<evidence type="ECO:0000313" key="9">
    <source>
        <dbReference type="EMBL" id="AOS84658.1"/>
    </source>
</evidence>
<dbReference type="GO" id="GO:0016491">
    <property type="term" value="F:oxidoreductase activity"/>
    <property type="evidence" value="ECO:0007669"/>
    <property type="project" value="UniProtKB-KW"/>
</dbReference>
<feature type="transmembrane region" description="Helical" evidence="7">
    <location>
        <begin position="7"/>
        <end position="24"/>
    </location>
</feature>
<evidence type="ECO:0000259" key="8">
    <source>
        <dbReference type="Pfam" id="PF02665"/>
    </source>
</evidence>
<dbReference type="STRING" id="274537.BIU88_11260"/>
<name>A0A1D8D8U3_CHLLM</name>
<evidence type="ECO:0000256" key="2">
    <source>
        <dbReference type="ARBA" id="ARBA00022475"/>
    </source>
</evidence>
<dbReference type="InterPro" id="IPR036197">
    <property type="entry name" value="NarG-like_sf"/>
</dbReference>
<keyword evidence="2" id="KW-1003">Cell membrane</keyword>
<dbReference type="OrthoDB" id="9769404at2"/>
<feature type="domain" description="NarG-like" evidence="8">
    <location>
        <begin position="123"/>
        <end position="277"/>
    </location>
</feature>
<evidence type="ECO:0000256" key="5">
    <source>
        <dbReference type="ARBA" id="ARBA00023002"/>
    </source>
</evidence>
<evidence type="ECO:0000256" key="6">
    <source>
        <dbReference type="ARBA" id="ARBA00023136"/>
    </source>
</evidence>
<dbReference type="Proteomes" id="UP000095185">
    <property type="component" value="Chromosome"/>
</dbReference>
<dbReference type="InterPro" id="IPR023234">
    <property type="entry name" value="NarG-like_domain"/>
</dbReference>
<dbReference type="NCBIfam" id="NF038037">
    <property type="entry name" value="cytob_DsrM"/>
    <property type="match status" value="1"/>
</dbReference>
<dbReference type="EMBL" id="CP017305">
    <property type="protein sequence ID" value="AOS84658.1"/>
    <property type="molecule type" value="Genomic_DNA"/>
</dbReference>
<feature type="transmembrane region" description="Helical" evidence="7">
    <location>
        <begin position="125"/>
        <end position="145"/>
    </location>
</feature>
<evidence type="ECO:0000256" key="1">
    <source>
        <dbReference type="ARBA" id="ARBA00004651"/>
    </source>
</evidence>
<sequence>MKKVLKPLIAVIVLALIPWAGITYGKLDYVFAIVIPYAAAAILVLGMFFRLIDWIRRPVPFNIPTTCGQEQSLDWVKTNPLECPSNPFMAAVRVLSEVFLFRSLFRNTKAELHGGPKLVYGSHKWLWLGGLAFHWSMLVIVIRHARFFLETLPMPIGLLETFDSFLDVTVPAFYLTDALALAAITFLVLRRLSDEKMRLLSLSTDYFPLFLFGAIAVIGISMRYVTKVNVMPVKALAMTLAHFGFDAPEPIGVLFYVHLFLVCVLLAYIPFSKLVHMGGIFLSPTRNLPNNSRARRHVNPWNPDIKFRTYAEYEDEFREKMKKAGLPVEKQ</sequence>
<proteinExistence type="predicted"/>